<proteinExistence type="predicted"/>
<evidence type="ECO:0000313" key="1">
    <source>
        <dbReference type="EMBL" id="MPC63715.1"/>
    </source>
</evidence>
<gene>
    <name evidence="1" type="ORF">E2C01_057817</name>
</gene>
<dbReference type="AlphaFoldDB" id="A0A5B7H253"/>
<protein>
    <submittedName>
        <fullName evidence="1">Uncharacterized protein</fullName>
    </submittedName>
</protein>
<dbReference type="EMBL" id="VSRR010021182">
    <property type="protein sequence ID" value="MPC63715.1"/>
    <property type="molecule type" value="Genomic_DNA"/>
</dbReference>
<name>A0A5B7H253_PORTR</name>
<reference evidence="1 2" key="1">
    <citation type="submission" date="2019-05" db="EMBL/GenBank/DDBJ databases">
        <title>Another draft genome of Portunus trituberculatus and its Hox gene families provides insights of decapod evolution.</title>
        <authorList>
            <person name="Jeong J.-H."/>
            <person name="Song I."/>
            <person name="Kim S."/>
            <person name="Choi T."/>
            <person name="Kim D."/>
            <person name="Ryu S."/>
            <person name="Kim W."/>
        </authorList>
    </citation>
    <scope>NUCLEOTIDE SEQUENCE [LARGE SCALE GENOMIC DNA]</scope>
    <source>
        <tissue evidence="1">Muscle</tissue>
    </source>
</reference>
<keyword evidence="2" id="KW-1185">Reference proteome</keyword>
<sequence>MVCKQLKKRRHENEEAESDYQNAWTAYVRQQRVTKRKNSKRGEGMPNFENVESLKMNGSVVAGKEEMGKVIKECWEEIGCVIEVLDVREKCAILERKNVNELNERISREQVEKCVTRQKNGKVALPDEIPYEVYKNRKVVIGRMTEVFNHVGMGRRERAKSVE</sequence>
<dbReference type="Proteomes" id="UP000324222">
    <property type="component" value="Unassembled WGS sequence"/>
</dbReference>
<organism evidence="1 2">
    <name type="scientific">Portunus trituberculatus</name>
    <name type="common">Swimming crab</name>
    <name type="synonym">Neptunus trituberculatus</name>
    <dbReference type="NCBI Taxonomy" id="210409"/>
    <lineage>
        <taxon>Eukaryota</taxon>
        <taxon>Metazoa</taxon>
        <taxon>Ecdysozoa</taxon>
        <taxon>Arthropoda</taxon>
        <taxon>Crustacea</taxon>
        <taxon>Multicrustacea</taxon>
        <taxon>Malacostraca</taxon>
        <taxon>Eumalacostraca</taxon>
        <taxon>Eucarida</taxon>
        <taxon>Decapoda</taxon>
        <taxon>Pleocyemata</taxon>
        <taxon>Brachyura</taxon>
        <taxon>Eubrachyura</taxon>
        <taxon>Portunoidea</taxon>
        <taxon>Portunidae</taxon>
        <taxon>Portuninae</taxon>
        <taxon>Portunus</taxon>
    </lineage>
</organism>
<accession>A0A5B7H253</accession>
<comment type="caution">
    <text evidence="1">The sequence shown here is derived from an EMBL/GenBank/DDBJ whole genome shotgun (WGS) entry which is preliminary data.</text>
</comment>
<evidence type="ECO:0000313" key="2">
    <source>
        <dbReference type="Proteomes" id="UP000324222"/>
    </source>
</evidence>